<dbReference type="InterPro" id="IPR024462">
    <property type="entry name" value="GH116_N"/>
</dbReference>
<dbReference type="InterPro" id="IPR012341">
    <property type="entry name" value="6hp_glycosidase-like_sf"/>
</dbReference>
<feature type="domain" description="Glycosyl-hydrolase family 116 catalytic region" evidence="2">
    <location>
        <begin position="705"/>
        <end position="1064"/>
    </location>
</feature>
<organism evidence="4 5">
    <name type="scientific">Ceratodon purpureus</name>
    <name type="common">Fire moss</name>
    <name type="synonym">Dicranum purpureum</name>
    <dbReference type="NCBI Taxonomy" id="3225"/>
    <lineage>
        <taxon>Eukaryota</taxon>
        <taxon>Viridiplantae</taxon>
        <taxon>Streptophyta</taxon>
        <taxon>Embryophyta</taxon>
        <taxon>Bryophyta</taxon>
        <taxon>Bryophytina</taxon>
        <taxon>Bryopsida</taxon>
        <taxon>Dicranidae</taxon>
        <taxon>Pseudoditrichales</taxon>
        <taxon>Ditrichaceae</taxon>
        <taxon>Ceratodon</taxon>
    </lineage>
</organism>
<feature type="compositionally biased region" description="Low complexity" evidence="1">
    <location>
        <begin position="500"/>
        <end position="518"/>
    </location>
</feature>
<feature type="region of interest" description="Disordered" evidence="1">
    <location>
        <begin position="1"/>
        <end position="32"/>
    </location>
</feature>
<feature type="region of interest" description="Disordered" evidence="1">
    <location>
        <begin position="493"/>
        <end position="570"/>
    </location>
</feature>
<dbReference type="Pfam" id="PF04685">
    <property type="entry name" value="DUF608"/>
    <property type="match status" value="1"/>
</dbReference>
<accession>A0A8T0G5W4</accession>
<dbReference type="EMBL" id="CM026433">
    <property type="protein sequence ID" value="KAG0553834.1"/>
    <property type="molecule type" value="Genomic_DNA"/>
</dbReference>
<feature type="region of interest" description="Disordered" evidence="1">
    <location>
        <begin position="1077"/>
        <end position="1099"/>
    </location>
</feature>
<evidence type="ECO:0000313" key="4">
    <source>
        <dbReference type="EMBL" id="KAG0553834.1"/>
    </source>
</evidence>
<sequence>MSGTMSSSHGNSGPEGSLTSLTSSGRGRHHRHHSWPIADYVQKPTLALLEDGPGAPPEQAWRRKINSHADVLKEFRVTFMEGLKMLRLGMRMWTYVQSEKSEGRLPPIDPFRRETKPSACHGVPCGGMGGGSIGRGFRGEFRRWQIVPGVCDEAPVLANQFSVFVKRRKEGGGEKSISSVLAPGRPRELKGLKNDENGISSWDWKMDGQNTTYHALFPRAWTIYEGEPDPELKISCRQISPFIPHNYKESSYPTCVFSYVVVNTGKEVADVNLLFTWANSIGSTTGSTGGHFNETFKERDGVRGVLLNHKTSRKGGRPLTFAIAAKQSSGVTLSACPCFQVSGGSQGMTAKDLWAQMKEKGRLEVDDWTTTQTSSPSSPGSVIGAAIAAHLVIPPNEKRTVDFVLAWDSPDVKFLKGRSYRRRYTEFYGANGNAAPRIAHDALCDYRLWEEEIEKWQRPVLQDEKLPEWYRVTLFNELYYLVAGGTIWTDGGPPLEGKSELSAPSSANNSAPGSPLSSELSGNSKSIPFSERGNIGLNPLKSNNGIINGVATPGRSRESSPESNLAPAAAPEVNVSASHETPVLPTVVQQQQFIAERDGSRKSIDQETANNLIAEYEHVQGFPLNGTQIIEGDTDSPEASMKPISETCTLEPSLPRTEDPVPSMPDTTEAKILKALQTSMSDFRRTSAGLPSGLALLQEGEENVGQFLYLEGIEYIMWNTYDVHFYASFALLSLFPKLELAIQRDFAAGCLAHDPRKTKFMAGGKMGIKKVFGSVPHDLGQHDPWAEVNAYNIHDTSRWKDLNAKFVLQVYRDTIATGDKVFARAVWPAVYAAMAYLDQFDRDRDGLIENDGFPDQTYDTWTVHGVSAYCGGLWIAALQAAEAMATLLDERNAARYFQTKFVQAREAYLKKLWNGSYFSYDSGNSSNSRSIQADQMAGQWYAWASGLPPLFDDAKARSALQKIYDFNVMKVKNGRLGAVNGMHPNGKVDETCMQSREVWTGVTYALAAAMIHEGMLDQAFRAAEGVFLAGWSDLGYWFQTPEAWTMDGYFRSLAYMRPLAIWSMQWAIDPPTSIQNGPRVPSVDRLPSEHDASGLSSLQSTLRNPLPQLRKLRRACNCLRGDKKKSSKASV</sequence>
<evidence type="ECO:0000259" key="2">
    <source>
        <dbReference type="Pfam" id="PF04685"/>
    </source>
</evidence>
<dbReference type="Gene3D" id="1.50.10.10">
    <property type="match status" value="1"/>
</dbReference>
<proteinExistence type="predicted"/>
<dbReference type="GO" id="GO:0008422">
    <property type="term" value="F:beta-glucosidase activity"/>
    <property type="evidence" value="ECO:0007669"/>
    <property type="project" value="TreeGrafter"/>
</dbReference>
<dbReference type="GO" id="GO:0005975">
    <property type="term" value="P:carbohydrate metabolic process"/>
    <property type="evidence" value="ECO:0007669"/>
    <property type="project" value="InterPro"/>
</dbReference>
<name>A0A8T0G5W4_CERPU</name>
<protein>
    <recommendedName>
        <fullName evidence="6">NLGase</fullName>
    </recommendedName>
</protein>
<dbReference type="AlphaFoldDB" id="A0A8T0G5W4"/>
<feature type="compositionally biased region" description="Polar residues" evidence="1">
    <location>
        <begin position="1"/>
        <end position="11"/>
    </location>
</feature>
<feature type="compositionally biased region" description="Low complexity" evidence="1">
    <location>
        <begin position="16"/>
        <end position="25"/>
    </location>
</feature>
<dbReference type="InterPro" id="IPR052566">
    <property type="entry name" value="Non-lysos_glucosylceramidase"/>
</dbReference>
<keyword evidence="5" id="KW-1185">Reference proteome</keyword>
<dbReference type="Pfam" id="PF12215">
    <property type="entry name" value="Glyco_hydr_116N"/>
    <property type="match status" value="1"/>
</dbReference>
<gene>
    <name evidence="4" type="ORF">KC19_12G042600</name>
</gene>
<dbReference type="FunFam" id="1.50.10.10:FF:000006">
    <property type="entry name" value="Non-lysosomal glucosylceramidase"/>
    <property type="match status" value="1"/>
</dbReference>
<comment type="caution">
    <text evidence="4">The sequence shown here is derived from an EMBL/GenBank/DDBJ whole genome shotgun (WGS) entry which is preliminary data.</text>
</comment>
<reference evidence="4" key="1">
    <citation type="submission" date="2020-06" db="EMBL/GenBank/DDBJ databases">
        <title>WGS assembly of Ceratodon purpureus strain R40.</title>
        <authorList>
            <person name="Carey S.B."/>
            <person name="Jenkins J."/>
            <person name="Shu S."/>
            <person name="Lovell J.T."/>
            <person name="Sreedasyam A."/>
            <person name="Maumus F."/>
            <person name="Tiley G.P."/>
            <person name="Fernandez-Pozo N."/>
            <person name="Barry K."/>
            <person name="Chen C."/>
            <person name="Wang M."/>
            <person name="Lipzen A."/>
            <person name="Daum C."/>
            <person name="Saski C.A."/>
            <person name="Payton A.C."/>
            <person name="Mcbreen J.C."/>
            <person name="Conrad R.E."/>
            <person name="Kollar L.M."/>
            <person name="Olsson S."/>
            <person name="Huttunen S."/>
            <person name="Landis J.B."/>
            <person name="Wickett N.J."/>
            <person name="Johnson M.G."/>
            <person name="Rensing S.A."/>
            <person name="Grimwood J."/>
            <person name="Schmutz J."/>
            <person name="Mcdaniel S.F."/>
        </authorList>
    </citation>
    <scope>NUCLEOTIDE SEQUENCE</scope>
    <source>
        <strain evidence="4">R40</strain>
    </source>
</reference>
<evidence type="ECO:0008006" key="6">
    <source>
        <dbReference type="Google" id="ProtNLM"/>
    </source>
</evidence>
<dbReference type="Proteomes" id="UP000822688">
    <property type="component" value="Chromosome 12"/>
</dbReference>
<dbReference type="SUPFAM" id="SSF48208">
    <property type="entry name" value="Six-hairpin glycosidases"/>
    <property type="match status" value="1"/>
</dbReference>
<feature type="domain" description="Glycosyl-hydrolase family 116 N-terminal" evidence="3">
    <location>
        <begin position="122"/>
        <end position="449"/>
    </location>
</feature>
<evidence type="ECO:0000256" key="1">
    <source>
        <dbReference type="SAM" id="MobiDB-lite"/>
    </source>
</evidence>
<evidence type="ECO:0000313" key="5">
    <source>
        <dbReference type="Proteomes" id="UP000822688"/>
    </source>
</evidence>
<dbReference type="InterPro" id="IPR006775">
    <property type="entry name" value="GH116_catalytic"/>
</dbReference>
<dbReference type="PANTHER" id="PTHR12654">
    <property type="entry name" value="BILE ACID BETA-GLUCOSIDASE-RELATED"/>
    <property type="match status" value="1"/>
</dbReference>
<dbReference type="PANTHER" id="PTHR12654:SF0">
    <property type="entry name" value="NON-LYSOSOMAL GLUCOSYLCERAMIDASE"/>
    <property type="match status" value="1"/>
</dbReference>
<evidence type="ECO:0000259" key="3">
    <source>
        <dbReference type="Pfam" id="PF12215"/>
    </source>
</evidence>
<dbReference type="InterPro" id="IPR008928">
    <property type="entry name" value="6-hairpin_glycosidase_sf"/>
</dbReference>